<evidence type="ECO:0000313" key="2">
    <source>
        <dbReference type="EMBL" id="WGL17429.1"/>
    </source>
</evidence>
<sequence length="227" mass="25600">MTDFDIDVHPRLQASTLTHPTTLVRSEPFNFLVSSNMLPRNAMQTLLAAFPKLKGAGYLPYQRADCGTSINALIDSILEPEFADTLGARLGIEQMSQYPTYVSISGRLKKRHGNIHTDGKSKIATALLYLNGDWTQVQQGCLRFLNRIDDFEDMVVPEIPPVYGTLAAFRRADNSFHGHLPFEGERRVIQVAWLTDSEHKSRKAKRGQLAHRLKQLQAWLGDKLRGK</sequence>
<dbReference type="Pfam" id="PF13640">
    <property type="entry name" value="2OG-FeII_Oxy_3"/>
    <property type="match status" value="1"/>
</dbReference>
<proteinExistence type="predicted"/>
<name>A0ABY8NES0_9GAMM</name>
<protein>
    <submittedName>
        <fullName evidence="2">2OG-Fe(II) oxygenase</fullName>
    </submittedName>
</protein>
<dbReference type="Gene3D" id="2.60.120.620">
    <property type="entry name" value="q2cbj1_9rhob like domain"/>
    <property type="match status" value="1"/>
</dbReference>
<dbReference type="RefSeq" id="WP_280321292.1">
    <property type="nucleotide sequence ID" value="NZ_CP118605.1"/>
</dbReference>
<feature type="domain" description="Prolyl 4-hydroxylase alpha subunit Fe(2+) 2OG dioxygenase" evidence="1">
    <location>
        <begin position="114"/>
        <end position="194"/>
    </location>
</feature>
<keyword evidence="3" id="KW-1185">Reference proteome</keyword>
<organism evidence="2 3">
    <name type="scientific">Microbulbifer bruguierae</name>
    <dbReference type="NCBI Taxonomy" id="3029061"/>
    <lineage>
        <taxon>Bacteria</taxon>
        <taxon>Pseudomonadati</taxon>
        <taxon>Pseudomonadota</taxon>
        <taxon>Gammaproteobacteria</taxon>
        <taxon>Cellvibrionales</taxon>
        <taxon>Microbulbiferaceae</taxon>
        <taxon>Microbulbifer</taxon>
    </lineage>
</organism>
<evidence type="ECO:0000313" key="3">
    <source>
        <dbReference type="Proteomes" id="UP001236500"/>
    </source>
</evidence>
<accession>A0ABY8NES0</accession>
<dbReference type="InterPro" id="IPR044862">
    <property type="entry name" value="Pro_4_hyd_alph_FE2OG_OXY"/>
</dbReference>
<evidence type="ECO:0000259" key="1">
    <source>
        <dbReference type="Pfam" id="PF13640"/>
    </source>
</evidence>
<gene>
    <name evidence="2" type="ORF">PVT68_03815</name>
</gene>
<dbReference type="EMBL" id="CP118605">
    <property type="protein sequence ID" value="WGL17429.1"/>
    <property type="molecule type" value="Genomic_DNA"/>
</dbReference>
<dbReference type="Proteomes" id="UP001236500">
    <property type="component" value="Chromosome"/>
</dbReference>
<reference evidence="2 3" key="1">
    <citation type="submission" date="2023-02" db="EMBL/GenBank/DDBJ databases">
        <title>Description and genomic characterization of Microbulbifer bruguierae sp. nov., isolated from the sediment of mangrove plant Bruguiera sexangula.</title>
        <authorList>
            <person name="Long M."/>
        </authorList>
    </citation>
    <scope>NUCLEOTIDE SEQUENCE [LARGE SCALE GENOMIC DNA]</scope>
    <source>
        <strain evidence="2 3">H12</strain>
    </source>
</reference>